<proteinExistence type="predicted"/>
<reference evidence="1" key="1">
    <citation type="journal article" date="2015" name="Nature">
        <title>Complex archaea that bridge the gap between prokaryotes and eukaryotes.</title>
        <authorList>
            <person name="Spang A."/>
            <person name="Saw J.H."/>
            <person name="Jorgensen S.L."/>
            <person name="Zaremba-Niedzwiedzka K."/>
            <person name="Martijn J."/>
            <person name="Lind A.E."/>
            <person name="van Eijk R."/>
            <person name="Schleper C."/>
            <person name="Guy L."/>
            <person name="Ettema T.J."/>
        </authorList>
    </citation>
    <scope>NUCLEOTIDE SEQUENCE</scope>
</reference>
<dbReference type="EMBL" id="LAZR01010686">
    <property type="protein sequence ID" value="KKM65660.1"/>
    <property type="molecule type" value="Genomic_DNA"/>
</dbReference>
<comment type="caution">
    <text evidence="1">The sequence shown here is derived from an EMBL/GenBank/DDBJ whole genome shotgun (WGS) entry which is preliminary data.</text>
</comment>
<gene>
    <name evidence="1" type="ORF">LCGC14_1488970</name>
</gene>
<accession>A0A0F9LMR0</accession>
<organism evidence="1">
    <name type="scientific">marine sediment metagenome</name>
    <dbReference type="NCBI Taxonomy" id="412755"/>
    <lineage>
        <taxon>unclassified sequences</taxon>
        <taxon>metagenomes</taxon>
        <taxon>ecological metagenomes</taxon>
    </lineage>
</organism>
<sequence>MTLFFPNNNRLVPTYLLTLVDLSTFWGYSATVSATPLSVALDSVKKHKGIIIGNEKVREKK</sequence>
<protein>
    <submittedName>
        <fullName evidence="1">Uncharacterized protein</fullName>
    </submittedName>
</protein>
<evidence type="ECO:0000313" key="1">
    <source>
        <dbReference type="EMBL" id="KKM65660.1"/>
    </source>
</evidence>
<name>A0A0F9LMR0_9ZZZZ</name>
<dbReference type="AlphaFoldDB" id="A0A0F9LMR0"/>